<sequence length="88" mass="10027">MLPCQADSGREASALHSHAKRGNEIVDEIAKNFFRLLIMNDSPFTLLRVIYILSDQVLQTDFSQSVQKLFFNGYPDHFVIPDSVSNRL</sequence>
<dbReference type="EMBL" id="CP061800">
    <property type="protein sequence ID" value="QTA93500.1"/>
    <property type="molecule type" value="Genomic_DNA"/>
</dbReference>
<organism evidence="1 2">
    <name type="scientific">Desulfonema magnum</name>
    <dbReference type="NCBI Taxonomy" id="45655"/>
    <lineage>
        <taxon>Bacteria</taxon>
        <taxon>Pseudomonadati</taxon>
        <taxon>Thermodesulfobacteriota</taxon>
        <taxon>Desulfobacteria</taxon>
        <taxon>Desulfobacterales</taxon>
        <taxon>Desulfococcaceae</taxon>
        <taxon>Desulfonema</taxon>
    </lineage>
</organism>
<evidence type="ECO:0000313" key="2">
    <source>
        <dbReference type="Proteomes" id="UP000663722"/>
    </source>
</evidence>
<dbReference type="Proteomes" id="UP000663722">
    <property type="component" value="Chromosome"/>
</dbReference>
<keyword evidence="2" id="KW-1185">Reference proteome</keyword>
<accession>A0A975BXJ8</accession>
<dbReference type="KEGG" id="dmm:dnm_096010"/>
<protein>
    <submittedName>
        <fullName evidence="1">Uncharacterized protein</fullName>
    </submittedName>
</protein>
<proteinExistence type="predicted"/>
<reference evidence="1" key="1">
    <citation type="journal article" date="2021" name="Microb. Physiol.">
        <title>Proteogenomic Insights into the Physiology of Marine, Sulfate-Reducing, Filamentous Desulfonema limicola and Desulfonema magnum.</title>
        <authorList>
            <person name="Schnaars V."/>
            <person name="Wohlbrand L."/>
            <person name="Scheve S."/>
            <person name="Hinrichs C."/>
            <person name="Reinhardt R."/>
            <person name="Rabus R."/>
        </authorList>
    </citation>
    <scope>NUCLEOTIDE SEQUENCE</scope>
    <source>
        <strain evidence="1">4be13</strain>
    </source>
</reference>
<name>A0A975BXJ8_9BACT</name>
<gene>
    <name evidence="1" type="ORF">dnm_096010</name>
</gene>
<dbReference type="AlphaFoldDB" id="A0A975BXJ8"/>
<evidence type="ECO:0000313" key="1">
    <source>
        <dbReference type="EMBL" id="QTA93500.1"/>
    </source>
</evidence>